<evidence type="ECO:0000256" key="1">
    <source>
        <dbReference type="SAM" id="MobiDB-lite"/>
    </source>
</evidence>
<dbReference type="Proteomes" id="UP001589619">
    <property type="component" value="Unassembled WGS sequence"/>
</dbReference>
<name>A0ABV5VSW0_9BACL</name>
<dbReference type="EMBL" id="JBHMAG010000006">
    <property type="protein sequence ID" value="MFB9751312.1"/>
    <property type="molecule type" value="Genomic_DNA"/>
</dbReference>
<proteinExistence type="predicted"/>
<keyword evidence="2" id="KW-0472">Membrane</keyword>
<comment type="caution">
    <text evidence="3">The sequence shown here is derived from an EMBL/GenBank/DDBJ whole genome shotgun (WGS) entry which is preliminary data.</text>
</comment>
<evidence type="ECO:0008006" key="5">
    <source>
        <dbReference type="Google" id="ProtNLM"/>
    </source>
</evidence>
<evidence type="ECO:0000256" key="2">
    <source>
        <dbReference type="SAM" id="Phobius"/>
    </source>
</evidence>
<feature type="region of interest" description="Disordered" evidence="1">
    <location>
        <begin position="44"/>
        <end position="119"/>
    </location>
</feature>
<protein>
    <recommendedName>
        <fullName evidence="5">Translation initiation factor 2</fullName>
    </recommendedName>
</protein>
<reference evidence="3 4" key="1">
    <citation type="submission" date="2024-09" db="EMBL/GenBank/DDBJ databases">
        <authorList>
            <person name="Sun Q."/>
            <person name="Mori K."/>
        </authorList>
    </citation>
    <scope>NUCLEOTIDE SEQUENCE [LARGE SCALE GENOMIC DNA]</scope>
    <source>
        <strain evidence="3 4">JCM 12520</strain>
    </source>
</reference>
<feature type="transmembrane region" description="Helical" evidence="2">
    <location>
        <begin position="6"/>
        <end position="26"/>
    </location>
</feature>
<sequence length="149" mass="14751">MNRHSVTFIVIVLMLCFGVFFGIELATRGMERIQGPVGGYPAQGGTGAIQPSAPASGGVQPGAAGGTGGANGQPYRSGVQAGADKGMGGTASAGKGDAPVAAQPQPPKPQPLAVDSGMNRVGNQIGDMLQTAAHGTIRAIVSLLDSIVN</sequence>
<dbReference type="Pfam" id="PF12438">
    <property type="entry name" value="DUF3679"/>
    <property type="match status" value="1"/>
</dbReference>
<dbReference type="InterPro" id="IPR020534">
    <property type="entry name" value="Uncharacterised_YqxA"/>
</dbReference>
<feature type="compositionally biased region" description="Gly residues" evidence="1">
    <location>
        <begin position="59"/>
        <end position="71"/>
    </location>
</feature>
<keyword evidence="2" id="KW-0812">Transmembrane</keyword>
<gene>
    <name evidence="3" type="ORF">ACFFNY_07015</name>
</gene>
<evidence type="ECO:0000313" key="3">
    <source>
        <dbReference type="EMBL" id="MFB9751312.1"/>
    </source>
</evidence>
<accession>A0ABV5VSW0</accession>
<keyword evidence="4" id="KW-1185">Reference proteome</keyword>
<dbReference type="RefSeq" id="WP_344906566.1">
    <property type="nucleotide sequence ID" value="NZ_BAAAYO010000005.1"/>
</dbReference>
<keyword evidence="2" id="KW-1133">Transmembrane helix</keyword>
<evidence type="ECO:0000313" key="4">
    <source>
        <dbReference type="Proteomes" id="UP001589619"/>
    </source>
</evidence>
<organism evidence="3 4">
    <name type="scientific">Paenibacillus hodogayensis</name>
    <dbReference type="NCBI Taxonomy" id="279208"/>
    <lineage>
        <taxon>Bacteria</taxon>
        <taxon>Bacillati</taxon>
        <taxon>Bacillota</taxon>
        <taxon>Bacilli</taxon>
        <taxon>Bacillales</taxon>
        <taxon>Paenibacillaceae</taxon>
        <taxon>Paenibacillus</taxon>
    </lineage>
</organism>